<feature type="transmembrane region" description="Helical" evidence="1">
    <location>
        <begin position="39"/>
        <end position="59"/>
    </location>
</feature>
<proteinExistence type="predicted"/>
<gene>
    <name evidence="2" type="ORF">BCY86_01210</name>
</gene>
<keyword evidence="1" id="KW-1133">Transmembrane helix</keyword>
<name>A0A1L6MVE0_9BACT</name>
<sequence length="90" mass="10322">MQSPPFPGSPAVEGEEQSSPIIIIRMALLQRMVLLQRTIWSMEGGMDLMLLLLILVLLYKMATLSLKMRFNLVRSLWIHEFSITCQVMTL</sequence>
<evidence type="ECO:0000256" key="1">
    <source>
        <dbReference type="SAM" id="Phobius"/>
    </source>
</evidence>
<dbReference type="AlphaFoldDB" id="A0A1L6MVE0"/>
<dbReference type="Proteomes" id="UP000185544">
    <property type="component" value="Chromosome"/>
</dbReference>
<organism evidence="2 3">
    <name type="scientific">Pajaroellobacter abortibovis</name>
    <dbReference type="NCBI Taxonomy" id="1882918"/>
    <lineage>
        <taxon>Bacteria</taxon>
        <taxon>Pseudomonadati</taxon>
        <taxon>Myxococcota</taxon>
        <taxon>Polyangia</taxon>
        <taxon>Polyangiales</taxon>
        <taxon>Polyangiaceae</taxon>
    </lineage>
</organism>
<keyword evidence="1" id="KW-0472">Membrane</keyword>
<reference evidence="2 3" key="1">
    <citation type="submission" date="2016-08" db="EMBL/GenBank/DDBJ databases">
        <title>Identification and validation of antigenic proteins from Pajaroellobacter abortibovis using de-novo genome sequence assembly and reverse vaccinology.</title>
        <authorList>
            <person name="Welly B.T."/>
            <person name="Miller M.R."/>
            <person name="Stott J.L."/>
            <person name="Blanchard M.T."/>
            <person name="Islas-Trejo A.D."/>
            <person name="O'Rourke S.M."/>
            <person name="Young A.E."/>
            <person name="Medrano J.F."/>
            <person name="Van Eenennaam A.L."/>
        </authorList>
    </citation>
    <scope>NUCLEOTIDE SEQUENCE [LARGE SCALE GENOMIC DNA]</scope>
    <source>
        <strain evidence="2 3">BTF92-0548A/99-0131</strain>
    </source>
</reference>
<dbReference type="KEGG" id="pabo:BCY86_01210"/>
<keyword evidence="3" id="KW-1185">Reference proteome</keyword>
<evidence type="ECO:0000313" key="2">
    <source>
        <dbReference type="EMBL" id="APR99451.1"/>
    </source>
</evidence>
<accession>A0A1L6MVE0</accession>
<dbReference type="EMBL" id="CP016908">
    <property type="protein sequence ID" value="APR99451.1"/>
    <property type="molecule type" value="Genomic_DNA"/>
</dbReference>
<keyword evidence="1" id="KW-0812">Transmembrane</keyword>
<evidence type="ECO:0000313" key="3">
    <source>
        <dbReference type="Proteomes" id="UP000185544"/>
    </source>
</evidence>
<protein>
    <submittedName>
        <fullName evidence="2">Uncharacterized protein</fullName>
    </submittedName>
</protein>